<protein>
    <submittedName>
        <fullName evidence="2">Uncharacterized protein</fullName>
    </submittedName>
</protein>
<evidence type="ECO:0000256" key="1">
    <source>
        <dbReference type="SAM" id="Phobius"/>
    </source>
</evidence>
<keyword evidence="1" id="KW-0812">Transmembrane</keyword>
<evidence type="ECO:0000313" key="2">
    <source>
        <dbReference type="EMBL" id="KAF5768547.1"/>
    </source>
</evidence>
<evidence type="ECO:0000313" key="3">
    <source>
        <dbReference type="Proteomes" id="UP000215914"/>
    </source>
</evidence>
<accession>A0A9K3E7T5</accession>
<keyword evidence="1" id="KW-0472">Membrane</keyword>
<organism evidence="2 3">
    <name type="scientific">Helianthus annuus</name>
    <name type="common">Common sunflower</name>
    <dbReference type="NCBI Taxonomy" id="4232"/>
    <lineage>
        <taxon>Eukaryota</taxon>
        <taxon>Viridiplantae</taxon>
        <taxon>Streptophyta</taxon>
        <taxon>Embryophyta</taxon>
        <taxon>Tracheophyta</taxon>
        <taxon>Spermatophyta</taxon>
        <taxon>Magnoliopsida</taxon>
        <taxon>eudicotyledons</taxon>
        <taxon>Gunneridae</taxon>
        <taxon>Pentapetalae</taxon>
        <taxon>asterids</taxon>
        <taxon>campanulids</taxon>
        <taxon>Asterales</taxon>
        <taxon>Asteraceae</taxon>
        <taxon>Asteroideae</taxon>
        <taxon>Heliantheae alliance</taxon>
        <taxon>Heliantheae</taxon>
        <taxon>Helianthus</taxon>
    </lineage>
</organism>
<dbReference type="EMBL" id="MNCJ02000329">
    <property type="protein sequence ID" value="KAF5768547.1"/>
    <property type="molecule type" value="Genomic_DNA"/>
</dbReference>
<sequence length="59" mass="6540">MLFAISFSVKYLPFSSKNVRKCDKRSCEDETFPSSSSILLALIIIMSSVLMAFAALFAL</sequence>
<feature type="transmembrane region" description="Helical" evidence="1">
    <location>
        <begin position="38"/>
        <end position="58"/>
    </location>
</feature>
<proteinExistence type="predicted"/>
<comment type="caution">
    <text evidence="2">The sequence shown here is derived from an EMBL/GenBank/DDBJ whole genome shotgun (WGS) entry which is preliminary data.</text>
</comment>
<dbReference type="Proteomes" id="UP000215914">
    <property type="component" value="Unassembled WGS sequence"/>
</dbReference>
<keyword evidence="3" id="KW-1185">Reference proteome</keyword>
<reference evidence="2" key="2">
    <citation type="submission" date="2020-06" db="EMBL/GenBank/DDBJ databases">
        <title>Helianthus annuus Genome sequencing and assembly Release 2.</title>
        <authorList>
            <person name="Gouzy J."/>
            <person name="Langlade N."/>
            <person name="Munos S."/>
        </authorList>
    </citation>
    <scope>NUCLEOTIDE SEQUENCE</scope>
    <source>
        <tissue evidence="2">Leaves</tissue>
    </source>
</reference>
<reference evidence="2" key="1">
    <citation type="journal article" date="2017" name="Nature">
        <title>The sunflower genome provides insights into oil metabolism, flowering and Asterid evolution.</title>
        <authorList>
            <person name="Badouin H."/>
            <person name="Gouzy J."/>
            <person name="Grassa C.J."/>
            <person name="Murat F."/>
            <person name="Staton S.E."/>
            <person name="Cottret L."/>
            <person name="Lelandais-Briere C."/>
            <person name="Owens G.L."/>
            <person name="Carrere S."/>
            <person name="Mayjonade B."/>
            <person name="Legrand L."/>
            <person name="Gill N."/>
            <person name="Kane N.C."/>
            <person name="Bowers J.E."/>
            <person name="Hubner S."/>
            <person name="Bellec A."/>
            <person name="Berard A."/>
            <person name="Berges H."/>
            <person name="Blanchet N."/>
            <person name="Boniface M.C."/>
            <person name="Brunel D."/>
            <person name="Catrice O."/>
            <person name="Chaidir N."/>
            <person name="Claudel C."/>
            <person name="Donnadieu C."/>
            <person name="Faraut T."/>
            <person name="Fievet G."/>
            <person name="Helmstetter N."/>
            <person name="King M."/>
            <person name="Knapp S.J."/>
            <person name="Lai Z."/>
            <person name="Le Paslier M.C."/>
            <person name="Lippi Y."/>
            <person name="Lorenzon L."/>
            <person name="Mandel J.R."/>
            <person name="Marage G."/>
            <person name="Marchand G."/>
            <person name="Marquand E."/>
            <person name="Bret-Mestries E."/>
            <person name="Morien E."/>
            <person name="Nambeesan S."/>
            <person name="Nguyen T."/>
            <person name="Pegot-Espagnet P."/>
            <person name="Pouilly N."/>
            <person name="Raftis F."/>
            <person name="Sallet E."/>
            <person name="Schiex T."/>
            <person name="Thomas J."/>
            <person name="Vandecasteele C."/>
            <person name="Vares D."/>
            <person name="Vear F."/>
            <person name="Vautrin S."/>
            <person name="Crespi M."/>
            <person name="Mangin B."/>
            <person name="Burke J.M."/>
            <person name="Salse J."/>
            <person name="Munos S."/>
            <person name="Vincourt P."/>
            <person name="Rieseberg L.H."/>
            <person name="Langlade N.B."/>
        </authorList>
    </citation>
    <scope>NUCLEOTIDE SEQUENCE</scope>
    <source>
        <tissue evidence="2">Leaves</tissue>
    </source>
</reference>
<dbReference type="AlphaFoldDB" id="A0A9K3E7T5"/>
<dbReference type="Gramene" id="mRNA:HanXRQr2_Chr14g0637681">
    <property type="protein sequence ID" value="CDS:HanXRQr2_Chr14g0637681.1"/>
    <property type="gene ID" value="HanXRQr2_Chr14g0637681"/>
</dbReference>
<name>A0A9K3E7T5_HELAN</name>
<keyword evidence="1" id="KW-1133">Transmembrane helix</keyword>
<gene>
    <name evidence="2" type="ORF">HanXRQr2_Chr14g0637681</name>
</gene>